<dbReference type="EMBL" id="JACOPV010000015">
    <property type="protein sequence ID" value="MBM5460217.1"/>
    <property type="molecule type" value="Genomic_DNA"/>
</dbReference>
<protein>
    <recommendedName>
        <fullName evidence="3">Pilus assembly protein PilX</fullName>
    </recommendedName>
</protein>
<evidence type="ECO:0000313" key="1">
    <source>
        <dbReference type="EMBL" id="MBM5460217.1"/>
    </source>
</evidence>
<evidence type="ECO:0000313" key="2">
    <source>
        <dbReference type="Proteomes" id="UP000745663"/>
    </source>
</evidence>
<gene>
    <name evidence="1" type="ORF">H8F21_21860</name>
</gene>
<evidence type="ECO:0008006" key="3">
    <source>
        <dbReference type="Google" id="ProtNLM"/>
    </source>
</evidence>
<dbReference type="RefSeq" id="WP_203585296.1">
    <property type="nucleotide sequence ID" value="NZ_JACOPV010000015.1"/>
</dbReference>
<sequence>MKSRQRGLVLLLSLTLMLLLGLLGLSAMGSAIQQQRMSRNLLSTLKAFQQSHQVLQLGESRLHVQAWPACAFCLPPPEAGNVTSSGVYVGQGESSGLNWQAATGGFYLVQSLGRSTKARQMPQGLEANLYRVTAVSRLGTARSVMESVIAQPVGPAPQPWRRIYWRQVY</sequence>
<reference evidence="1 2" key="1">
    <citation type="submission" date="2020-08" db="EMBL/GenBank/DDBJ databases">
        <title>Description of novel Pseudomonas species.</title>
        <authorList>
            <person name="Duman M."/>
            <person name="Mulet M."/>
            <person name="Altun S."/>
            <person name="Saticioglu I.B."/>
            <person name="Lalucat J."/>
            <person name="Garcia-Valdes E."/>
        </authorList>
    </citation>
    <scope>NUCLEOTIDE SEQUENCE [LARGE SCALE GENOMIC DNA]</scope>
    <source>
        <strain evidence="1 2">P66</strain>
    </source>
</reference>
<proteinExistence type="predicted"/>
<accession>A0ABS2C2W8</accession>
<organism evidence="1 2">
    <name type="scientific">Pseudomonas arcuscaelestis</name>
    <dbReference type="NCBI Taxonomy" id="2710591"/>
    <lineage>
        <taxon>Bacteria</taxon>
        <taxon>Pseudomonadati</taxon>
        <taxon>Pseudomonadota</taxon>
        <taxon>Gammaproteobacteria</taxon>
        <taxon>Pseudomonadales</taxon>
        <taxon>Pseudomonadaceae</taxon>
        <taxon>Pseudomonas</taxon>
    </lineage>
</organism>
<name>A0ABS2C2W8_9PSED</name>
<comment type="caution">
    <text evidence="1">The sequence shown here is derived from an EMBL/GenBank/DDBJ whole genome shotgun (WGS) entry which is preliminary data.</text>
</comment>
<keyword evidence="2" id="KW-1185">Reference proteome</keyword>
<dbReference type="Proteomes" id="UP000745663">
    <property type="component" value="Unassembled WGS sequence"/>
</dbReference>